<accession>A0A1S1X4V5</accession>
<dbReference type="OrthoDB" id="8596021at2"/>
<dbReference type="EMBL" id="MKCS01000001">
    <property type="protein sequence ID" value="OHX14504.1"/>
    <property type="molecule type" value="Genomic_DNA"/>
</dbReference>
<keyword evidence="1" id="KW-0732">Signal</keyword>
<dbReference type="Proteomes" id="UP000180088">
    <property type="component" value="Unassembled WGS sequence"/>
</dbReference>
<evidence type="ECO:0000256" key="1">
    <source>
        <dbReference type="SAM" id="SignalP"/>
    </source>
</evidence>
<evidence type="ECO:0000313" key="3">
    <source>
        <dbReference type="EMBL" id="OHX20584.1"/>
    </source>
</evidence>
<dbReference type="AlphaFoldDB" id="A0A1S1X4V5"/>
<keyword evidence="5" id="KW-1185">Reference proteome</keyword>
<feature type="signal peptide" evidence="1">
    <location>
        <begin position="1"/>
        <end position="17"/>
    </location>
</feature>
<sequence>MKILPVVLLLAPMLACAAPGASAPHGQARFGEMKAKLLQEHAQRIQILQTSQSCIQAAQTPQALKSCMETQRQQMQALRPGQ</sequence>
<evidence type="ECO:0000313" key="4">
    <source>
        <dbReference type="Proteomes" id="UP000180088"/>
    </source>
</evidence>
<protein>
    <recommendedName>
        <fullName evidence="6">Secreted protein</fullName>
    </recommendedName>
</protein>
<organism evidence="2 4">
    <name type="scientific">Chromobacterium sphagni</name>
    <dbReference type="NCBI Taxonomy" id="1903179"/>
    <lineage>
        <taxon>Bacteria</taxon>
        <taxon>Pseudomonadati</taxon>
        <taxon>Pseudomonadota</taxon>
        <taxon>Betaproteobacteria</taxon>
        <taxon>Neisseriales</taxon>
        <taxon>Chromobacteriaceae</taxon>
        <taxon>Chromobacterium</taxon>
    </lineage>
</organism>
<dbReference type="EMBL" id="MKCT01000016">
    <property type="protein sequence ID" value="OHX20584.1"/>
    <property type="molecule type" value="Genomic_DNA"/>
</dbReference>
<evidence type="ECO:0000313" key="2">
    <source>
        <dbReference type="EMBL" id="OHX14504.1"/>
    </source>
</evidence>
<name>A0A1S1X4V5_9NEIS</name>
<evidence type="ECO:0000313" key="5">
    <source>
        <dbReference type="Proteomes" id="UP000180280"/>
    </source>
</evidence>
<evidence type="ECO:0008006" key="6">
    <source>
        <dbReference type="Google" id="ProtNLM"/>
    </source>
</evidence>
<dbReference type="RefSeq" id="WP_071112461.1">
    <property type="nucleotide sequence ID" value="NZ_MKCS01000001.1"/>
</dbReference>
<dbReference type="Proteomes" id="UP000180280">
    <property type="component" value="Unassembled WGS sequence"/>
</dbReference>
<feature type="chain" id="PRO_5010171148" description="Secreted protein" evidence="1">
    <location>
        <begin position="18"/>
        <end position="82"/>
    </location>
</feature>
<gene>
    <name evidence="3" type="ORF">BI344_15065</name>
    <name evidence="2" type="ORF">BI347_14060</name>
</gene>
<comment type="caution">
    <text evidence="2">The sequence shown here is derived from an EMBL/GenBank/DDBJ whole genome shotgun (WGS) entry which is preliminary data.</text>
</comment>
<proteinExistence type="predicted"/>
<reference evidence="4 5" key="1">
    <citation type="submission" date="2016-09" db="EMBL/GenBank/DDBJ databases">
        <title>Chromobacterium muskegensis sp. nov., an insecticidal bacterium isolated from Sphagnum bogs.</title>
        <authorList>
            <person name="Sparks M.E."/>
            <person name="Blackburn M.B."/>
            <person name="Gundersen-Rindal D.E."/>
            <person name="Mitchell A."/>
            <person name="Farrar R."/>
            <person name="Kuhar D."/>
        </authorList>
    </citation>
    <scope>NUCLEOTIDE SEQUENCE [LARGE SCALE GENOMIC DNA]</scope>
    <source>
        <strain evidence="3 5">14B-1</strain>
        <strain evidence="2 4">37-2</strain>
    </source>
</reference>
<dbReference type="STRING" id="1903179.BI347_14060"/>